<evidence type="ECO:0000313" key="8">
    <source>
        <dbReference type="Proteomes" id="UP000294927"/>
    </source>
</evidence>
<dbReference type="PANTHER" id="PTHR30086:SF20">
    <property type="entry name" value="ARGININE EXPORTER PROTEIN ARGO-RELATED"/>
    <property type="match status" value="1"/>
</dbReference>
<evidence type="ECO:0000256" key="1">
    <source>
        <dbReference type="ARBA" id="ARBA00004651"/>
    </source>
</evidence>
<dbReference type="RefSeq" id="WP_133907960.1">
    <property type="nucleotide sequence ID" value="NZ_SOCP01000021.1"/>
</dbReference>
<name>A0A4R7UW83_9PSEU</name>
<dbReference type="AlphaFoldDB" id="A0A4R7UW83"/>
<feature type="transmembrane region" description="Helical" evidence="6">
    <location>
        <begin position="185"/>
        <end position="202"/>
    </location>
</feature>
<dbReference type="GO" id="GO:0015171">
    <property type="term" value="F:amino acid transmembrane transporter activity"/>
    <property type="evidence" value="ECO:0007669"/>
    <property type="project" value="TreeGrafter"/>
</dbReference>
<evidence type="ECO:0000256" key="3">
    <source>
        <dbReference type="ARBA" id="ARBA00022692"/>
    </source>
</evidence>
<protein>
    <submittedName>
        <fullName evidence="7">Threonine/homoserine/homoserine lactone efflux protein</fullName>
    </submittedName>
</protein>
<dbReference type="PANTHER" id="PTHR30086">
    <property type="entry name" value="ARGININE EXPORTER PROTEIN ARGO"/>
    <property type="match status" value="1"/>
</dbReference>
<keyword evidence="4 6" id="KW-1133">Transmembrane helix</keyword>
<evidence type="ECO:0000313" key="7">
    <source>
        <dbReference type="EMBL" id="TDV41019.1"/>
    </source>
</evidence>
<dbReference type="OrthoDB" id="3175972at2"/>
<dbReference type="Proteomes" id="UP000294927">
    <property type="component" value="Unassembled WGS sequence"/>
</dbReference>
<comment type="caution">
    <text evidence="7">The sequence shown here is derived from an EMBL/GenBank/DDBJ whole genome shotgun (WGS) entry which is preliminary data.</text>
</comment>
<keyword evidence="3 6" id="KW-0812">Transmembrane</keyword>
<dbReference type="Pfam" id="PF01810">
    <property type="entry name" value="LysE"/>
    <property type="match status" value="1"/>
</dbReference>
<feature type="transmembrane region" description="Helical" evidence="6">
    <location>
        <begin position="54"/>
        <end position="81"/>
    </location>
</feature>
<reference evidence="7 8" key="1">
    <citation type="submission" date="2019-03" db="EMBL/GenBank/DDBJ databases">
        <title>Genomic Encyclopedia of Archaeal and Bacterial Type Strains, Phase II (KMG-II): from individual species to whole genera.</title>
        <authorList>
            <person name="Goeker M."/>
        </authorList>
    </citation>
    <scope>NUCLEOTIDE SEQUENCE [LARGE SCALE GENOMIC DNA]</scope>
    <source>
        <strain evidence="7 8">DSM 45499</strain>
    </source>
</reference>
<dbReference type="EMBL" id="SOCP01000021">
    <property type="protein sequence ID" value="TDV41019.1"/>
    <property type="molecule type" value="Genomic_DNA"/>
</dbReference>
<dbReference type="GO" id="GO:0005886">
    <property type="term" value="C:plasma membrane"/>
    <property type="evidence" value="ECO:0007669"/>
    <property type="project" value="UniProtKB-SubCell"/>
</dbReference>
<proteinExistence type="predicted"/>
<dbReference type="PIRSF" id="PIRSF006324">
    <property type="entry name" value="LeuE"/>
    <property type="match status" value="1"/>
</dbReference>
<evidence type="ECO:0000256" key="4">
    <source>
        <dbReference type="ARBA" id="ARBA00022989"/>
    </source>
</evidence>
<keyword evidence="5 6" id="KW-0472">Membrane</keyword>
<organism evidence="7 8">
    <name type="scientific">Actinophytocola oryzae</name>
    <dbReference type="NCBI Taxonomy" id="502181"/>
    <lineage>
        <taxon>Bacteria</taxon>
        <taxon>Bacillati</taxon>
        <taxon>Actinomycetota</taxon>
        <taxon>Actinomycetes</taxon>
        <taxon>Pseudonocardiales</taxon>
        <taxon>Pseudonocardiaceae</taxon>
    </lineage>
</organism>
<keyword evidence="2" id="KW-1003">Cell membrane</keyword>
<feature type="transmembrane region" description="Helical" evidence="6">
    <location>
        <begin position="114"/>
        <end position="135"/>
    </location>
</feature>
<feature type="transmembrane region" description="Helical" evidence="6">
    <location>
        <begin position="141"/>
        <end position="165"/>
    </location>
</feature>
<evidence type="ECO:0000256" key="2">
    <source>
        <dbReference type="ARBA" id="ARBA00022475"/>
    </source>
</evidence>
<evidence type="ECO:0000256" key="6">
    <source>
        <dbReference type="SAM" id="Phobius"/>
    </source>
</evidence>
<gene>
    <name evidence="7" type="ORF">CLV71_12185</name>
</gene>
<comment type="subcellular location">
    <subcellularLocation>
        <location evidence="1">Cell membrane</location>
        <topology evidence="1">Multi-pass membrane protein</topology>
    </subcellularLocation>
</comment>
<dbReference type="InterPro" id="IPR001123">
    <property type="entry name" value="LeuE-type"/>
</dbReference>
<evidence type="ECO:0000256" key="5">
    <source>
        <dbReference type="ARBA" id="ARBA00023136"/>
    </source>
</evidence>
<keyword evidence="8" id="KW-1185">Reference proteome</keyword>
<sequence>MLVFIGAALVIIIIPGPDQALMTRQALVRGKMSGFASTMGGAMGLTIHASLAAFGLSALLVASPVAFNILKIVGAVYLVWIGVQTIRMASRAVADLPTGEPSERRPLRCIRKGFLTNALNPKLAVFFVTFLPQFLPSSGPVLTQALTYCGVFALLYIAWFSLYVFTIDKFGSVLRRRKVRAGIEYVTGVLLLGFGAGLAMQGV</sequence>
<accession>A0A4R7UW83</accession>